<dbReference type="PROSITE" id="PS51257">
    <property type="entry name" value="PROKAR_LIPOPROTEIN"/>
    <property type="match status" value="1"/>
</dbReference>
<evidence type="ECO:0000256" key="2">
    <source>
        <dbReference type="SAM" id="SignalP"/>
    </source>
</evidence>
<gene>
    <name evidence="3" type="ORF">DZC73_25455</name>
</gene>
<dbReference type="Proteomes" id="UP000267464">
    <property type="component" value="Unassembled WGS sequence"/>
</dbReference>
<keyword evidence="2" id="KW-0732">Signal</keyword>
<dbReference type="GO" id="GO:0015562">
    <property type="term" value="F:efflux transmembrane transporter activity"/>
    <property type="evidence" value="ECO:0007669"/>
    <property type="project" value="InterPro"/>
</dbReference>
<organism evidence="3 4">
    <name type="scientific">Piscinibacter terrae</name>
    <dbReference type="NCBI Taxonomy" id="2496871"/>
    <lineage>
        <taxon>Bacteria</taxon>
        <taxon>Pseudomonadati</taxon>
        <taxon>Pseudomonadota</taxon>
        <taxon>Betaproteobacteria</taxon>
        <taxon>Burkholderiales</taxon>
        <taxon>Sphaerotilaceae</taxon>
        <taxon>Piscinibacter</taxon>
    </lineage>
</organism>
<feature type="signal peptide" evidence="2">
    <location>
        <begin position="1"/>
        <end position="30"/>
    </location>
</feature>
<reference evidence="3 4" key="1">
    <citation type="submission" date="2018-08" db="EMBL/GenBank/DDBJ databases">
        <authorList>
            <person name="Khan S.A."/>
            <person name="Jeon C.O."/>
            <person name="Chun B.H."/>
            <person name="Jeong S.E."/>
        </authorList>
    </citation>
    <scope>NUCLEOTIDE SEQUENCE [LARGE SCALE GENOMIC DNA]</scope>
    <source>
        <strain evidence="3 4">S-16</strain>
    </source>
</reference>
<feature type="chain" id="PRO_5018200181" evidence="2">
    <location>
        <begin position="31"/>
        <end position="483"/>
    </location>
</feature>
<protein>
    <submittedName>
        <fullName evidence="3">TolC family protein</fullName>
    </submittedName>
</protein>
<keyword evidence="4" id="KW-1185">Reference proteome</keyword>
<dbReference type="OrthoDB" id="8554634at2"/>
<evidence type="ECO:0000313" key="4">
    <source>
        <dbReference type="Proteomes" id="UP000267464"/>
    </source>
</evidence>
<accession>A0A3N7HKB9</accession>
<sequence length="483" mass="52432">MRSKLIERLPRQRLLAAAVAALVLAGCASTTINENFTSVQQLSQERLGGEVKWLTTEDARLQAQTDVDALLAKPLSGDDAVRIALAYSPALQAMLYESAANSAAATQSARLPNPVFAFERLVRDNAGARELELTRTLSFSVLDLLLLPARLRLADYQQQASRLTLASNVVQAATDARQAWVSAVAAQQSVLYFQQVKATADAGAELARRMQAVGNYSKLQRAREQAFSADAVAQLARAQQAARSTREALIRILGLNEQQSSALKLPDRLPDLPAAPKDEASIAKTAMAQRLDVRMAQANLEFVAREQGLTRVTSIVNGLEVGVTRKNETGLSRQKGYDLSVPLPIFDFGDATRARAQATYMAAFHRAAQVAVDANSQVRENYGAYRTAYDIARHYRDEIVPLRKTIAEENILRYNGMLIGVFELLADSREQIASVVQAIDAQRDFWLADAGLQATLIGRPMSSMSMSQDGDSSSASGAKAAGH</sequence>
<dbReference type="PANTHER" id="PTHR30203:SF24">
    <property type="entry name" value="BLR4935 PROTEIN"/>
    <property type="match status" value="1"/>
</dbReference>
<proteinExistence type="predicted"/>
<dbReference type="InterPro" id="IPR010131">
    <property type="entry name" value="MdtP/NodT-like"/>
</dbReference>
<dbReference type="AlphaFoldDB" id="A0A3N7HKB9"/>
<feature type="region of interest" description="Disordered" evidence="1">
    <location>
        <begin position="463"/>
        <end position="483"/>
    </location>
</feature>
<dbReference type="PANTHER" id="PTHR30203">
    <property type="entry name" value="OUTER MEMBRANE CATION EFFLUX PROTEIN"/>
    <property type="match status" value="1"/>
</dbReference>
<name>A0A3N7HKB9_9BURK</name>
<dbReference type="Gene3D" id="1.20.1600.10">
    <property type="entry name" value="Outer membrane efflux proteins (OEP)"/>
    <property type="match status" value="1"/>
</dbReference>
<reference evidence="3 4" key="2">
    <citation type="submission" date="2018-12" db="EMBL/GenBank/DDBJ databases">
        <title>Rhizobacter gummiphilus sp. nov., a rubber-degrading bacterium isolated from the soil of a botanical garden in Japan.</title>
        <authorList>
            <person name="Shunsuke S.S."/>
        </authorList>
    </citation>
    <scope>NUCLEOTIDE SEQUENCE [LARGE SCALE GENOMIC DNA]</scope>
    <source>
        <strain evidence="3 4">S-16</strain>
    </source>
</reference>
<dbReference type="EMBL" id="QUSW01000009">
    <property type="protein sequence ID" value="RQP21973.1"/>
    <property type="molecule type" value="Genomic_DNA"/>
</dbReference>
<evidence type="ECO:0000256" key="1">
    <source>
        <dbReference type="SAM" id="MobiDB-lite"/>
    </source>
</evidence>
<dbReference type="SUPFAM" id="SSF56954">
    <property type="entry name" value="Outer membrane efflux proteins (OEP)"/>
    <property type="match status" value="1"/>
</dbReference>
<comment type="caution">
    <text evidence="3">The sequence shown here is derived from an EMBL/GenBank/DDBJ whole genome shotgun (WGS) entry which is preliminary data.</text>
</comment>
<evidence type="ECO:0000313" key="3">
    <source>
        <dbReference type="EMBL" id="RQP21973.1"/>
    </source>
</evidence>